<dbReference type="SUPFAM" id="SSF51735">
    <property type="entry name" value="NAD(P)-binding Rossmann-fold domains"/>
    <property type="match status" value="1"/>
</dbReference>
<name>A0ABQ4V566_9MYCO</name>
<dbReference type="InterPro" id="IPR050177">
    <property type="entry name" value="Lipid_A_modif_metabolic_enz"/>
</dbReference>
<dbReference type="PANTHER" id="PTHR43245">
    <property type="entry name" value="BIFUNCTIONAL POLYMYXIN RESISTANCE PROTEIN ARNA"/>
    <property type="match status" value="1"/>
</dbReference>
<dbReference type="InterPro" id="IPR001509">
    <property type="entry name" value="Epimerase_deHydtase"/>
</dbReference>
<keyword evidence="3" id="KW-1185">Reference proteome</keyword>
<organism evidence="2 3">
    <name type="scientific">Mycolicibacterium cyprinidarum</name>
    <dbReference type="NCBI Taxonomy" id="2860311"/>
    <lineage>
        <taxon>Bacteria</taxon>
        <taxon>Bacillati</taxon>
        <taxon>Actinomycetota</taxon>
        <taxon>Actinomycetes</taxon>
        <taxon>Mycobacteriales</taxon>
        <taxon>Mycobacteriaceae</taxon>
        <taxon>Mycolicibacterium</taxon>
    </lineage>
</organism>
<evidence type="ECO:0000259" key="1">
    <source>
        <dbReference type="Pfam" id="PF01370"/>
    </source>
</evidence>
<evidence type="ECO:0000313" key="3">
    <source>
        <dbReference type="Proteomes" id="UP001060504"/>
    </source>
</evidence>
<protein>
    <submittedName>
        <fullName evidence="2">NDP-sugar dehydratase or epimerase</fullName>
    </submittedName>
</protein>
<dbReference type="Pfam" id="PF01370">
    <property type="entry name" value="Epimerase"/>
    <property type="match status" value="1"/>
</dbReference>
<sequence length="351" mass="38565">MGWPFRETGHAMSAATQHSLRKIDGVRVLVTGGSGFIGGAVIRLLMKAGAEVLNYDLKPWVGIDSVPRTVIGDIEDTDTLSVACQSFDPSIFIHLAAFASVTATSRDDFSSIWNGTRVAAKAFADAKQPERFVNISTQLVIRPGPPPTDLRAYDPYTPYGEAKAEAERFLDTLAGTYAAVHLRPTNIWGPRHPSYGSTIMRYIKKGWYLHPVTHDPVVRTYGYVENCAAQVVSVAFSKIVAGGDIYYGGDEAIDSAQYLDAMSVALRGAPVRRFPVDLLRGAGELGTFLRRMGLPFPLDRERVMRMSNDYVVPLEATHQVMAFPYVPFDVAMGRTARWYEAGAQPAWDALL</sequence>
<dbReference type="InterPro" id="IPR036291">
    <property type="entry name" value="NAD(P)-bd_dom_sf"/>
</dbReference>
<dbReference type="Gene3D" id="3.40.50.720">
    <property type="entry name" value="NAD(P)-binding Rossmann-like Domain"/>
    <property type="match status" value="1"/>
</dbReference>
<gene>
    <name evidence="2" type="ORF">NGTWS1702_31750</name>
</gene>
<dbReference type="Proteomes" id="UP001060504">
    <property type="component" value="Unassembled WGS sequence"/>
</dbReference>
<accession>A0ABQ4V566</accession>
<dbReference type="EMBL" id="BPRH01003312">
    <property type="protein sequence ID" value="GJF08888.1"/>
    <property type="molecule type" value="Genomic_DNA"/>
</dbReference>
<feature type="domain" description="NAD-dependent epimerase/dehydratase" evidence="1">
    <location>
        <begin position="28"/>
        <end position="230"/>
    </location>
</feature>
<dbReference type="PANTHER" id="PTHR43245:SF13">
    <property type="entry name" value="UDP-D-APIOSE_UDP-D-XYLOSE SYNTHASE 2"/>
    <property type="match status" value="1"/>
</dbReference>
<comment type="caution">
    <text evidence="2">The sequence shown here is derived from an EMBL/GenBank/DDBJ whole genome shotgun (WGS) entry which is preliminary data.</text>
</comment>
<reference evidence="2 3" key="1">
    <citation type="submission" date="2021-08" db="EMBL/GenBank/DDBJ databases">
        <title>Draft genome sequence of Mycolicibacterium sp. NGTWS1702 strain.</title>
        <authorList>
            <person name="Matsumoto M."/>
            <person name="Tang B.C.C."/>
            <person name="Machida Y."/>
            <person name="Matoyama H."/>
            <person name="Kishihara T."/>
            <person name="Sato S."/>
            <person name="Kondo I."/>
            <person name="Sano M."/>
            <person name="Kato G."/>
        </authorList>
    </citation>
    <scope>NUCLEOTIDE SEQUENCE [LARGE SCALE GENOMIC DNA]</scope>
    <source>
        <strain evidence="2 3">NGTWSNA01</strain>
    </source>
</reference>
<evidence type="ECO:0000313" key="2">
    <source>
        <dbReference type="EMBL" id="GJF08888.1"/>
    </source>
</evidence>
<proteinExistence type="predicted"/>